<dbReference type="EMBL" id="JAAECE010000001">
    <property type="protein sequence ID" value="KAF1806293.1"/>
    <property type="molecule type" value="Genomic_DNA"/>
</dbReference>
<feature type="coiled-coil region" evidence="1">
    <location>
        <begin position="61"/>
        <end position="95"/>
    </location>
</feature>
<feature type="region of interest" description="Disordered" evidence="2">
    <location>
        <begin position="1"/>
        <end position="25"/>
    </location>
</feature>
<evidence type="ECO:0000256" key="2">
    <source>
        <dbReference type="SAM" id="MobiDB-lite"/>
    </source>
</evidence>
<protein>
    <submittedName>
        <fullName evidence="3">Uncharacterized protein</fullName>
    </submittedName>
</protein>
<keyword evidence="1" id="KW-0175">Coiled coil</keyword>
<dbReference type="Proteomes" id="UP000469890">
    <property type="component" value="Unassembled WGS sequence"/>
</dbReference>
<feature type="compositionally biased region" description="Polar residues" evidence="2">
    <location>
        <begin position="198"/>
        <end position="228"/>
    </location>
</feature>
<proteinExistence type="predicted"/>
<feature type="non-terminal residue" evidence="3">
    <location>
        <position position="1"/>
    </location>
</feature>
<dbReference type="AlphaFoldDB" id="A0A8H4BRL1"/>
<organism evidence="3 4">
    <name type="scientific">Mucor circinelloides f. lusitanicus</name>
    <name type="common">Mucor racemosus var. lusitanicus</name>
    <dbReference type="NCBI Taxonomy" id="29924"/>
    <lineage>
        <taxon>Eukaryota</taxon>
        <taxon>Fungi</taxon>
        <taxon>Fungi incertae sedis</taxon>
        <taxon>Mucoromycota</taxon>
        <taxon>Mucoromycotina</taxon>
        <taxon>Mucoromycetes</taxon>
        <taxon>Mucorales</taxon>
        <taxon>Mucorineae</taxon>
        <taxon>Mucoraceae</taxon>
        <taxon>Mucor</taxon>
    </lineage>
</organism>
<comment type="caution">
    <text evidence="3">The sequence shown here is derived from an EMBL/GenBank/DDBJ whole genome shotgun (WGS) entry which is preliminary data.</text>
</comment>
<reference evidence="3 4" key="1">
    <citation type="submission" date="2019-09" db="EMBL/GenBank/DDBJ databases">
        <authorList>
            <consortium name="DOE Joint Genome Institute"/>
            <person name="Mondo S.J."/>
            <person name="Navarro-Mendoza M.I."/>
            <person name="Perez-Arques C."/>
            <person name="Panchal S."/>
            <person name="Nicolas F.E."/>
            <person name="Ganguly P."/>
            <person name="Pangilinan J."/>
            <person name="Grigoriev I."/>
            <person name="Heitman J."/>
            <person name="Sanya K."/>
            <person name="Garre V."/>
        </authorList>
    </citation>
    <scope>NUCLEOTIDE SEQUENCE [LARGE SCALE GENOMIC DNA]</scope>
    <source>
        <strain evidence="3 4">MU402</strain>
    </source>
</reference>
<evidence type="ECO:0000313" key="3">
    <source>
        <dbReference type="EMBL" id="KAF1806293.1"/>
    </source>
</evidence>
<evidence type="ECO:0000256" key="1">
    <source>
        <dbReference type="SAM" id="Coils"/>
    </source>
</evidence>
<gene>
    <name evidence="3" type="ORF">FB192DRAFT_1349751</name>
</gene>
<feature type="compositionally biased region" description="Polar residues" evidence="2">
    <location>
        <begin position="287"/>
        <end position="301"/>
    </location>
</feature>
<accession>A0A8H4BRL1</accession>
<sequence length="329" mass="36162">MNSASRATEEEAQQKAHRMPSSFTPGFGIMSGGLGSFLLRGTMAAQAKPQPVEDARVHRKIEDLEIEKKSLLTLNQTLETVVKEQSNTISDLQNRLAAIERPLTPGLDTSSSKNGIMSSPDILEPTDLERYLQDEDAAFERIRSMLLELIEQAQSAVTQTKKVSGRVITGIDGQYSRNMKRSDIAPPHGRPRSVIGDRSSSTKSSHQQKVSRRTSLGSINNASTTTPSIHIHNTLNSSRRLSSSPTLYNPTTSTTTTSIKPHSSPSTSPIPNRRYSMQRSVSRSSSPAAINTDFSGNSKQQAPAPRASKYTNHKHKTTTQHDSQTRKWL</sequence>
<name>A0A8H4BRL1_MUCCL</name>
<feature type="compositionally biased region" description="Low complexity" evidence="2">
    <location>
        <begin position="233"/>
        <end position="286"/>
    </location>
</feature>
<evidence type="ECO:0000313" key="4">
    <source>
        <dbReference type="Proteomes" id="UP000469890"/>
    </source>
</evidence>
<feature type="region of interest" description="Disordered" evidence="2">
    <location>
        <begin position="174"/>
        <end position="329"/>
    </location>
</feature>